<dbReference type="Proteomes" id="UP001177021">
    <property type="component" value="Unassembled WGS sequence"/>
</dbReference>
<proteinExistence type="predicted"/>
<evidence type="ECO:0000313" key="1">
    <source>
        <dbReference type="EMBL" id="CAJ2652795.1"/>
    </source>
</evidence>
<sequence>MKLYWSNNGDYVPFELLDKQAPEEATVPPPPASNNAPVVLRRSERPIVPNRTLQDYERVSDDMVTPDGDIVHLALFVDTEPLTYAEASKHEEWRQAMTEEIASIEKNATWSITQLPPGKKPIAVKWIYKLKHLPNGTIAKHKARLVAKGFLQKQGIDFSEIFAPVARIETVRLVVAIANHFRWEFVQLDVKSAFLNGKLEEEVYVEQPQGFTVKGKEDHVLRLNKALYGLRQAPRAWNMRIDEFLNKIGYSKCTVEHGIYVKGSTQSKLCIVCLYVDDLLITGSDKREIERLTNQLSSEFEMTNLGGLKYFLGLEFTKTKEGMLIHQRKYISDILKRFNMMNCNPANTPMETASSLSNDDESSNVNSTLYKQMVGSLRYACNSRPDICHSVGIVSRFMQTPKLSHMQAVKRILRYLQGTMEYGVLYPNSDGKKGKLIGYSDSDWSGDKVERKSTMGYVFTLFDCPISWSSKKQNVVALSTCEAEYISACNAACQGIWLQSLLQEMKIDIEDGVELMVDNKSAINLAKNPIAHGRSKHIETKFHFLRDQVTKGRIKLSYCSTEKQIADVLTKPLKIDKFKDMRKMLNVFSMENLN</sequence>
<name>A0ACB0KAI7_TRIPR</name>
<organism evidence="1 2">
    <name type="scientific">Trifolium pratense</name>
    <name type="common">Red clover</name>
    <dbReference type="NCBI Taxonomy" id="57577"/>
    <lineage>
        <taxon>Eukaryota</taxon>
        <taxon>Viridiplantae</taxon>
        <taxon>Streptophyta</taxon>
        <taxon>Embryophyta</taxon>
        <taxon>Tracheophyta</taxon>
        <taxon>Spermatophyta</taxon>
        <taxon>Magnoliopsida</taxon>
        <taxon>eudicotyledons</taxon>
        <taxon>Gunneridae</taxon>
        <taxon>Pentapetalae</taxon>
        <taxon>rosids</taxon>
        <taxon>fabids</taxon>
        <taxon>Fabales</taxon>
        <taxon>Fabaceae</taxon>
        <taxon>Papilionoideae</taxon>
        <taxon>50 kb inversion clade</taxon>
        <taxon>NPAAA clade</taxon>
        <taxon>Hologalegina</taxon>
        <taxon>IRL clade</taxon>
        <taxon>Trifolieae</taxon>
        <taxon>Trifolium</taxon>
    </lineage>
</organism>
<gene>
    <name evidence="1" type="ORF">MILVUS5_LOCUS20229</name>
</gene>
<evidence type="ECO:0000313" key="2">
    <source>
        <dbReference type="Proteomes" id="UP001177021"/>
    </source>
</evidence>
<keyword evidence="2" id="KW-1185">Reference proteome</keyword>
<accession>A0ACB0KAI7</accession>
<protein>
    <submittedName>
        <fullName evidence="1">Uncharacterized protein</fullName>
    </submittedName>
</protein>
<reference evidence="1" key="1">
    <citation type="submission" date="2023-10" db="EMBL/GenBank/DDBJ databases">
        <authorList>
            <person name="Rodriguez Cubillos JULIANA M."/>
            <person name="De Vega J."/>
        </authorList>
    </citation>
    <scope>NUCLEOTIDE SEQUENCE</scope>
</reference>
<dbReference type="EMBL" id="CASHSV030000206">
    <property type="protein sequence ID" value="CAJ2652795.1"/>
    <property type="molecule type" value="Genomic_DNA"/>
</dbReference>
<comment type="caution">
    <text evidence="1">The sequence shown here is derived from an EMBL/GenBank/DDBJ whole genome shotgun (WGS) entry which is preliminary data.</text>
</comment>